<dbReference type="EC" id="2.7.7.65" evidence="1"/>
<feature type="domain" description="Response regulatory" evidence="4">
    <location>
        <begin position="6"/>
        <end position="121"/>
    </location>
</feature>
<dbReference type="GO" id="GO:0052621">
    <property type="term" value="F:diguanylate cyclase activity"/>
    <property type="evidence" value="ECO:0007669"/>
    <property type="project" value="UniProtKB-EC"/>
</dbReference>
<evidence type="ECO:0000256" key="3">
    <source>
        <dbReference type="PROSITE-ProRule" id="PRU00169"/>
    </source>
</evidence>
<dbReference type="PROSITE" id="PS50887">
    <property type="entry name" value="GGDEF"/>
    <property type="match status" value="1"/>
</dbReference>
<dbReference type="Pfam" id="PF00990">
    <property type="entry name" value="GGDEF"/>
    <property type="match status" value="1"/>
</dbReference>
<dbReference type="Gene3D" id="3.40.50.2300">
    <property type="match status" value="1"/>
</dbReference>
<name>A0A5C6SA00_9RHOB</name>
<comment type="caution">
    <text evidence="6">The sequence shown here is derived from an EMBL/GenBank/DDBJ whole genome shotgun (WGS) entry which is preliminary data.</text>
</comment>
<keyword evidence="3" id="KW-0597">Phosphoprotein</keyword>
<dbReference type="Gene3D" id="3.30.70.270">
    <property type="match status" value="1"/>
</dbReference>
<gene>
    <name evidence="6" type="ORF">FQV27_05195</name>
</gene>
<dbReference type="GO" id="GO:0043709">
    <property type="term" value="P:cell adhesion involved in single-species biofilm formation"/>
    <property type="evidence" value="ECO:0007669"/>
    <property type="project" value="TreeGrafter"/>
</dbReference>
<dbReference type="PANTHER" id="PTHR45138">
    <property type="entry name" value="REGULATORY COMPONENTS OF SENSORY TRANSDUCTION SYSTEM"/>
    <property type="match status" value="1"/>
</dbReference>
<dbReference type="OrthoDB" id="9812260at2"/>
<dbReference type="SMART" id="SM00448">
    <property type="entry name" value="REC"/>
    <property type="match status" value="1"/>
</dbReference>
<reference evidence="6 7" key="1">
    <citation type="submission" date="2019-08" db="EMBL/GenBank/DDBJ databases">
        <authorList>
            <person name="Ye J."/>
        </authorList>
    </citation>
    <scope>NUCLEOTIDE SEQUENCE [LARGE SCALE GENOMIC DNA]</scope>
    <source>
        <strain evidence="6 7">TK008</strain>
    </source>
</reference>
<dbReference type="SMART" id="SM00267">
    <property type="entry name" value="GGDEF"/>
    <property type="match status" value="1"/>
</dbReference>
<proteinExistence type="predicted"/>
<evidence type="ECO:0000259" key="4">
    <source>
        <dbReference type="PROSITE" id="PS50110"/>
    </source>
</evidence>
<dbReference type="EMBL" id="VOPL01000001">
    <property type="protein sequence ID" value="TXB71238.1"/>
    <property type="molecule type" value="Genomic_DNA"/>
</dbReference>
<dbReference type="PANTHER" id="PTHR45138:SF9">
    <property type="entry name" value="DIGUANYLATE CYCLASE DGCM-RELATED"/>
    <property type="match status" value="1"/>
</dbReference>
<dbReference type="InterPro" id="IPR000160">
    <property type="entry name" value="GGDEF_dom"/>
</dbReference>
<evidence type="ECO:0000256" key="1">
    <source>
        <dbReference type="ARBA" id="ARBA00012528"/>
    </source>
</evidence>
<evidence type="ECO:0000259" key="5">
    <source>
        <dbReference type="PROSITE" id="PS50887"/>
    </source>
</evidence>
<organism evidence="6 7">
    <name type="scientific">Paracoccus aurantiacus</name>
    <dbReference type="NCBI Taxonomy" id="2599412"/>
    <lineage>
        <taxon>Bacteria</taxon>
        <taxon>Pseudomonadati</taxon>
        <taxon>Pseudomonadota</taxon>
        <taxon>Alphaproteobacteria</taxon>
        <taxon>Rhodobacterales</taxon>
        <taxon>Paracoccaceae</taxon>
        <taxon>Paracoccus</taxon>
    </lineage>
</organism>
<dbReference type="Proteomes" id="UP000321562">
    <property type="component" value="Unassembled WGS sequence"/>
</dbReference>
<keyword evidence="7" id="KW-1185">Reference proteome</keyword>
<dbReference type="GO" id="GO:0005886">
    <property type="term" value="C:plasma membrane"/>
    <property type="evidence" value="ECO:0007669"/>
    <property type="project" value="TreeGrafter"/>
</dbReference>
<dbReference type="Pfam" id="PF00072">
    <property type="entry name" value="Response_reg"/>
    <property type="match status" value="1"/>
</dbReference>
<dbReference type="SUPFAM" id="SSF52172">
    <property type="entry name" value="CheY-like"/>
    <property type="match status" value="1"/>
</dbReference>
<dbReference type="CDD" id="cd01949">
    <property type="entry name" value="GGDEF"/>
    <property type="match status" value="1"/>
</dbReference>
<dbReference type="NCBIfam" id="TIGR00254">
    <property type="entry name" value="GGDEF"/>
    <property type="match status" value="1"/>
</dbReference>
<dbReference type="CDD" id="cd19920">
    <property type="entry name" value="REC_PA4781-like"/>
    <property type="match status" value="1"/>
</dbReference>
<dbReference type="InterPro" id="IPR001789">
    <property type="entry name" value="Sig_transdc_resp-reg_receiver"/>
</dbReference>
<evidence type="ECO:0000256" key="2">
    <source>
        <dbReference type="ARBA" id="ARBA00034247"/>
    </source>
</evidence>
<dbReference type="InterPro" id="IPR029787">
    <property type="entry name" value="Nucleotide_cyclase"/>
</dbReference>
<dbReference type="GO" id="GO:0000160">
    <property type="term" value="P:phosphorelay signal transduction system"/>
    <property type="evidence" value="ECO:0007669"/>
    <property type="project" value="InterPro"/>
</dbReference>
<dbReference type="PROSITE" id="PS50110">
    <property type="entry name" value="RESPONSE_REGULATORY"/>
    <property type="match status" value="1"/>
</dbReference>
<accession>A0A5C6SA00</accession>
<sequence length="306" mass="34201">MTQRSRIMVVDDEIANIEMIGAVLEEEYEVLFARSGEQAIELARRSRPDLILLDVVMPGMNGYDTCRRFKQDPATADVPIIFTTGLDGVESEVEGLSLGAVDYLTKPIRPASLQRRIDNHLGLKQLRDRLASLATLDPLTGLGNRRMLDAAFGTDSRRLSEAERDEWRSIILVDIDYFKGFNDLYGHGDGDICIRRVAECLIAGTRRDRDICVRYGGEEFACILHATSLPGAIHIAEKMRQDVQEMMIPHSGSEISDWLSISVGLVSGRVGLDLPMTQWLEQADQQLYQSKHGGRNRVTGRELAGR</sequence>
<dbReference type="RefSeq" id="WP_147096736.1">
    <property type="nucleotide sequence ID" value="NZ_JBHUFH010000002.1"/>
</dbReference>
<dbReference type="InterPro" id="IPR043128">
    <property type="entry name" value="Rev_trsase/Diguanyl_cyclase"/>
</dbReference>
<dbReference type="InterPro" id="IPR011006">
    <property type="entry name" value="CheY-like_superfamily"/>
</dbReference>
<dbReference type="SUPFAM" id="SSF55073">
    <property type="entry name" value="Nucleotide cyclase"/>
    <property type="match status" value="1"/>
</dbReference>
<evidence type="ECO:0000313" key="7">
    <source>
        <dbReference type="Proteomes" id="UP000321562"/>
    </source>
</evidence>
<protein>
    <recommendedName>
        <fullName evidence="1">diguanylate cyclase</fullName>
        <ecNumber evidence="1">2.7.7.65</ecNumber>
    </recommendedName>
</protein>
<dbReference type="AlphaFoldDB" id="A0A5C6SA00"/>
<dbReference type="FunFam" id="3.30.70.270:FF:000001">
    <property type="entry name" value="Diguanylate cyclase domain protein"/>
    <property type="match status" value="1"/>
</dbReference>
<evidence type="ECO:0000313" key="6">
    <source>
        <dbReference type="EMBL" id="TXB71238.1"/>
    </source>
</evidence>
<feature type="modified residue" description="4-aspartylphosphate" evidence="3">
    <location>
        <position position="54"/>
    </location>
</feature>
<dbReference type="GO" id="GO:1902201">
    <property type="term" value="P:negative regulation of bacterial-type flagellum-dependent cell motility"/>
    <property type="evidence" value="ECO:0007669"/>
    <property type="project" value="TreeGrafter"/>
</dbReference>
<comment type="catalytic activity">
    <reaction evidence="2">
        <text>2 GTP = 3',3'-c-di-GMP + 2 diphosphate</text>
        <dbReference type="Rhea" id="RHEA:24898"/>
        <dbReference type="ChEBI" id="CHEBI:33019"/>
        <dbReference type="ChEBI" id="CHEBI:37565"/>
        <dbReference type="ChEBI" id="CHEBI:58805"/>
        <dbReference type="EC" id="2.7.7.65"/>
    </reaction>
</comment>
<dbReference type="InterPro" id="IPR050469">
    <property type="entry name" value="Diguanylate_Cyclase"/>
</dbReference>
<feature type="domain" description="GGDEF" evidence="5">
    <location>
        <begin position="166"/>
        <end position="303"/>
    </location>
</feature>